<evidence type="ECO:0000313" key="2">
    <source>
        <dbReference type="Proteomes" id="UP000653127"/>
    </source>
</evidence>
<organism evidence="1 2">
    <name type="scientific">Ligaoa zhengdingensis</name>
    <dbReference type="NCBI Taxonomy" id="2763658"/>
    <lineage>
        <taxon>Bacteria</taxon>
        <taxon>Bacillati</taxon>
        <taxon>Bacillota</taxon>
        <taxon>Clostridia</taxon>
        <taxon>Eubacteriales</taxon>
        <taxon>Oscillospiraceae</taxon>
        <taxon>Ligaoa</taxon>
    </lineage>
</organism>
<sequence length="254" mass="29426">MEHILSLSYGKDSMACLGAIERLGWPLDRIVTADVWATDDIPADLPPMVEFKARADAIIKERWGITVEHVRGKYTAETLMYRRRVKGNHAGQIRGWPMTKGQRMGCELQRPCKVKPLQEIQRGGIIYLGIAADEPSRIAGHINRPNVKLPLVEIGWQEDYCGLWSKYSGLLAPIYTEEVRGGCWFCPNQRVDSLRRLRKNYPDYWALMLSWDGDSQFPFKPKRTLRDYDRRFQAEDEGRIALEGKRFRWEEVTP</sequence>
<proteinExistence type="predicted"/>
<keyword evidence="2" id="KW-1185">Reference proteome</keyword>
<accession>A0A926DYE0</accession>
<dbReference type="RefSeq" id="WP_249282249.1">
    <property type="nucleotide sequence ID" value="NZ_JACRST010000003.1"/>
</dbReference>
<dbReference type="Proteomes" id="UP000653127">
    <property type="component" value="Unassembled WGS sequence"/>
</dbReference>
<comment type="caution">
    <text evidence="1">The sequence shown here is derived from an EMBL/GenBank/DDBJ whole genome shotgun (WGS) entry which is preliminary data.</text>
</comment>
<reference evidence="1" key="1">
    <citation type="submission" date="2020-08" db="EMBL/GenBank/DDBJ databases">
        <title>Genome public.</title>
        <authorList>
            <person name="Liu C."/>
            <person name="Sun Q."/>
        </authorList>
    </citation>
    <scope>NUCLEOTIDE SEQUENCE</scope>
    <source>
        <strain evidence="1">NSJ-31</strain>
    </source>
</reference>
<gene>
    <name evidence="1" type="ORF">H8711_04025</name>
</gene>
<name>A0A926DYE0_9FIRM</name>
<evidence type="ECO:0008006" key="3">
    <source>
        <dbReference type="Google" id="ProtNLM"/>
    </source>
</evidence>
<dbReference type="InterPro" id="IPR014729">
    <property type="entry name" value="Rossmann-like_a/b/a_fold"/>
</dbReference>
<evidence type="ECO:0000313" key="1">
    <source>
        <dbReference type="EMBL" id="MBC8546102.1"/>
    </source>
</evidence>
<dbReference type="Gene3D" id="3.40.50.620">
    <property type="entry name" value="HUPs"/>
    <property type="match status" value="1"/>
</dbReference>
<dbReference type="AlphaFoldDB" id="A0A926DYE0"/>
<dbReference type="EMBL" id="JACRST010000003">
    <property type="protein sequence ID" value="MBC8546102.1"/>
    <property type="molecule type" value="Genomic_DNA"/>
</dbReference>
<protein>
    <recommendedName>
        <fullName evidence="3">Phosphoadenosine phosphosulfate reductase</fullName>
    </recommendedName>
</protein>